<reference evidence="5 7" key="3">
    <citation type="submission" date="2016-05" db="EMBL/GenBank/DDBJ databases">
        <title>Microbial solvent formation.</title>
        <authorList>
            <person name="Poehlein A."/>
            <person name="Montoya Solano J.D."/>
            <person name="Flitsch S."/>
            <person name="Krabben P."/>
            <person name="Duerre P."/>
            <person name="Daniel R."/>
        </authorList>
    </citation>
    <scope>NUCLEOTIDE SEQUENCE [LARGE SCALE GENOMIC DNA]</scope>
    <source>
        <strain evidence="5 7">DSM 53</strain>
    </source>
</reference>
<proteinExistence type="inferred from homology"/>
<keyword evidence="2 5" id="KW-0560">Oxidoreductase</keyword>
<dbReference type="KEGG" id="cbei:LF65_04881"/>
<sequence>MNEVLQNILTRRSVRAFKEEQLKDEELDLILQAGVNAPSGMNKQSWQFTVVQSKEKMEQLAKVVREALKRDAGYNFYAPPTLIMLSNDRENTNGLADCSCALENIFLMANSLGIGSCWVNQLKNICDEKEVREVLNSFEIPENHIVWGMAALGYPANTPKAHGRKDGVIKFIK</sequence>
<evidence type="ECO:0000259" key="3">
    <source>
        <dbReference type="Pfam" id="PF00881"/>
    </source>
</evidence>
<evidence type="ECO:0000313" key="7">
    <source>
        <dbReference type="Proteomes" id="UP000190973"/>
    </source>
</evidence>
<evidence type="ECO:0000256" key="2">
    <source>
        <dbReference type="ARBA" id="ARBA00023002"/>
    </source>
</evidence>
<dbReference type="GO" id="GO:0052873">
    <property type="term" value="F:FMN reductase (NADPH) activity"/>
    <property type="evidence" value="ECO:0007669"/>
    <property type="project" value="UniProtKB-EC"/>
</dbReference>
<evidence type="ECO:0000313" key="6">
    <source>
        <dbReference type="Proteomes" id="UP000031866"/>
    </source>
</evidence>
<gene>
    <name evidence="5" type="primary">nfrA1</name>
    <name evidence="5" type="ORF">CLBCK_22960</name>
    <name evidence="4" type="ORF">LF65_04881</name>
</gene>
<evidence type="ECO:0000313" key="4">
    <source>
        <dbReference type="EMBL" id="AJH01410.1"/>
    </source>
</evidence>
<dbReference type="Proteomes" id="UP000190973">
    <property type="component" value="Unassembled WGS sequence"/>
</dbReference>
<dbReference type="AlphaFoldDB" id="A0A0B5QGD2"/>
<dbReference type="EMBL" id="LZZI01000035">
    <property type="protein sequence ID" value="OOM61494.1"/>
    <property type="molecule type" value="Genomic_DNA"/>
</dbReference>
<evidence type="ECO:0000256" key="1">
    <source>
        <dbReference type="ARBA" id="ARBA00007118"/>
    </source>
</evidence>
<organism evidence="4 6">
    <name type="scientific">Clostridium beijerinckii</name>
    <name type="common">Clostridium MP</name>
    <dbReference type="NCBI Taxonomy" id="1520"/>
    <lineage>
        <taxon>Bacteria</taxon>
        <taxon>Bacillati</taxon>
        <taxon>Bacillota</taxon>
        <taxon>Clostridia</taxon>
        <taxon>Eubacteriales</taxon>
        <taxon>Clostridiaceae</taxon>
        <taxon>Clostridium</taxon>
    </lineage>
</organism>
<dbReference type="EC" id="1.5.1.38" evidence="5"/>
<dbReference type="SUPFAM" id="SSF55469">
    <property type="entry name" value="FMN-dependent nitroreductase-like"/>
    <property type="match status" value="1"/>
</dbReference>
<name>A0A0B5QGD2_CLOBE</name>
<dbReference type="OrthoDB" id="9783470at2"/>
<dbReference type="InterPro" id="IPR029479">
    <property type="entry name" value="Nitroreductase"/>
</dbReference>
<accession>A0A0B5QGD2</accession>
<reference evidence="6" key="1">
    <citation type="submission" date="2014-12" db="EMBL/GenBank/DDBJ databases">
        <title>Genome sequence of Clostridium beijerinckii strain 59B.</title>
        <authorList>
            <person name="Little G.T."/>
            <person name="Minton N.P."/>
        </authorList>
    </citation>
    <scope>NUCLEOTIDE SEQUENCE [LARGE SCALE GENOMIC DNA]</scope>
    <source>
        <strain evidence="6">59B</strain>
    </source>
</reference>
<dbReference type="EMBL" id="CP010086">
    <property type="protein sequence ID" value="AJH01410.1"/>
    <property type="molecule type" value="Genomic_DNA"/>
</dbReference>
<evidence type="ECO:0000313" key="5">
    <source>
        <dbReference type="EMBL" id="OOM61494.1"/>
    </source>
</evidence>
<comment type="similarity">
    <text evidence="1">Belongs to the nitroreductase family.</text>
</comment>
<dbReference type="Gene3D" id="3.40.109.10">
    <property type="entry name" value="NADH Oxidase"/>
    <property type="match status" value="1"/>
</dbReference>
<dbReference type="RefSeq" id="WP_041899835.1">
    <property type="nucleotide sequence ID" value="NZ_CP010086.2"/>
</dbReference>
<dbReference type="STRING" id="1520.LF65_04881"/>
<dbReference type="PANTHER" id="PTHR43673:SF10">
    <property type="entry name" value="NADH DEHYDROGENASE_NAD(P)H NITROREDUCTASE XCC3605-RELATED"/>
    <property type="match status" value="1"/>
</dbReference>
<dbReference type="Proteomes" id="UP000031866">
    <property type="component" value="Chromosome"/>
</dbReference>
<protein>
    <submittedName>
        <fullName evidence="5">FMN reductase (NADPH)</fullName>
        <ecNumber evidence="5">1.5.1.38</ecNumber>
    </submittedName>
    <submittedName>
        <fullName evidence="4">NAD(P)H nitroreductase</fullName>
    </submittedName>
</protein>
<dbReference type="InterPro" id="IPR000415">
    <property type="entry name" value="Nitroreductase-like"/>
</dbReference>
<feature type="domain" description="Nitroreductase" evidence="3">
    <location>
        <begin position="8"/>
        <end position="154"/>
    </location>
</feature>
<reference evidence="4" key="2">
    <citation type="submission" date="2016-02" db="EMBL/GenBank/DDBJ databases">
        <title>Genome sequence of Clostridium beijerinckii strain 59B.</title>
        <authorList>
            <person name="Little G.T."/>
            <person name="Minton N.P."/>
        </authorList>
    </citation>
    <scope>NUCLEOTIDE SEQUENCE</scope>
    <source>
        <strain evidence="4">NCIMB 14988</strain>
    </source>
</reference>
<dbReference type="Pfam" id="PF00881">
    <property type="entry name" value="Nitroreductase"/>
    <property type="match status" value="1"/>
</dbReference>
<dbReference type="PANTHER" id="PTHR43673">
    <property type="entry name" value="NAD(P)H NITROREDUCTASE YDGI-RELATED"/>
    <property type="match status" value="1"/>
</dbReference>